<accession>R3K914</accession>
<evidence type="ECO:0000313" key="3">
    <source>
        <dbReference type="Proteomes" id="UP000013638"/>
    </source>
</evidence>
<evidence type="ECO:0000313" key="2">
    <source>
        <dbReference type="EMBL" id="EOK04979.1"/>
    </source>
</evidence>
<comment type="caution">
    <text evidence="2">The sequence shown here is derived from an EMBL/GenBank/DDBJ whole genome shotgun (WGS) entry which is preliminary data.</text>
</comment>
<feature type="transmembrane region" description="Helical" evidence="1">
    <location>
        <begin position="37"/>
        <end position="56"/>
    </location>
</feature>
<reference evidence="2 3" key="1">
    <citation type="submission" date="2013-02" db="EMBL/GenBank/DDBJ databases">
        <title>The Genome Sequence of Enterococcus faecalis ATCC_6055.</title>
        <authorList>
            <consortium name="The Broad Institute Genome Sequencing Platform"/>
            <consortium name="The Broad Institute Genome Sequencing Center for Infectious Disease"/>
            <person name="Earl A.M."/>
            <person name="Gilmore M.S."/>
            <person name="Lebreton F."/>
            <person name="Walker B."/>
            <person name="Young S.K."/>
            <person name="Zeng Q."/>
            <person name="Gargeya S."/>
            <person name="Fitzgerald M."/>
            <person name="Haas B."/>
            <person name="Abouelleil A."/>
            <person name="Alvarado L."/>
            <person name="Arachchi H.M."/>
            <person name="Berlin A.M."/>
            <person name="Chapman S.B."/>
            <person name="Dewar J."/>
            <person name="Goldberg J."/>
            <person name="Griggs A."/>
            <person name="Gujja S."/>
            <person name="Hansen M."/>
            <person name="Howarth C."/>
            <person name="Imamovic A."/>
            <person name="Larimer J."/>
            <person name="McCowan C."/>
            <person name="Murphy C."/>
            <person name="Neiman D."/>
            <person name="Pearson M."/>
            <person name="Priest M."/>
            <person name="Roberts A."/>
            <person name="Saif S."/>
            <person name="Shea T."/>
            <person name="Sisk P."/>
            <person name="Sykes S."/>
            <person name="Wortman J."/>
            <person name="Nusbaum C."/>
            <person name="Birren B."/>
        </authorList>
    </citation>
    <scope>NUCLEOTIDE SEQUENCE [LARGE SCALE GENOMIC DNA]</scope>
    <source>
        <strain evidence="2 3">ATCC 6055</strain>
    </source>
</reference>
<protein>
    <submittedName>
        <fullName evidence="2">Uncharacterized protein</fullName>
    </submittedName>
</protein>
<dbReference type="RefSeq" id="WP_010829329.1">
    <property type="nucleotide sequence ID" value="NZ_KB944859.1"/>
</dbReference>
<gene>
    <name evidence="2" type="ORF">WOU_03208</name>
</gene>
<name>R3K914_ENTFL</name>
<keyword evidence="1" id="KW-1133">Transmembrane helix</keyword>
<dbReference type="AlphaFoldDB" id="R3K914"/>
<sequence>MNIVIIICFLVSMGLFCPIESLKKFMLTGTLGKEEEIYLWRYVLGLLMLISSFILIKSM</sequence>
<dbReference type="EMBL" id="ASDZ01000058">
    <property type="protein sequence ID" value="EOK04979.1"/>
    <property type="molecule type" value="Genomic_DNA"/>
</dbReference>
<dbReference type="Proteomes" id="UP000013638">
    <property type="component" value="Unassembled WGS sequence"/>
</dbReference>
<evidence type="ECO:0000256" key="1">
    <source>
        <dbReference type="SAM" id="Phobius"/>
    </source>
</evidence>
<dbReference type="HOGENOM" id="CLU_2953260_0_0_9"/>
<keyword evidence="1" id="KW-0472">Membrane</keyword>
<keyword evidence="1" id="KW-0812">Transmembrane</keyword>
<organism evidence="2 3">
    <name type="scientific">Enterococcus faecalis ATCC 6055</name>
    <dbReference type="NCBI Taxonomy" id="1169311"/>
    <lineage>
        <taxon>Bacteria</taxon>
        <taxon>Bacillati</taxon>
        <taxon>Bacillota</taxon>
        <taxon>Bacilli</taxon>
        <taxon>Lactobacillales</taxon>
        <taxon>Enterococcaceae</taxon>
        <taxon>Enterococcus</taxon>
    </lineage>
</organism>
<proteinExistence type="predicted"/>
<dbReference type="PATRIC" id="fig|1169311.3.peg.3135"/>